<organism evidence="6 7">
    <name type="scientific">Thalassotalea algicola</name>
    <dbReference type="NCBI Taxonomy" id="2716224"/>
    <lineage>
        <taxon>Bacteria</taxon>
        <taxon>Pseudomonadati</taxon>
        <taxon>Pseudomonadota</taxon>
        <taxon>Gammaproteobacteria</taxon>
        <taxon>Alteromonadales</taxon>
        <taxon>Colwelliaceae</taxon>
        <taxon>Thalassotalea</taxon>
    </lineage>
</organism>
<dbReference type="InterPro" id="IPR055438">
    <property type="entry name" value="AstE_AspA_cat"/>
</dbReference>
<accession>A0A7Y0L9M5</accession>
<feature type="domain" description="Succinylglutamate desuccinylase/Aspartoacylase catalytic" evidence="5">
    <location>
        <begin position="37"/>
        <end position="141"/>
    </location>
</feature>
<dbReference type="EMBL" id="JABBXH010000001">
    <property type="protein sequence ID" value="NMP30322.1"/>
    <property type="molecule type" value="Genomic_DNA"/>
</dbReference>
<dbReference type="CDD" id="cd06250">
    <property type="entry name" value="M14_PaAOTO_like"/>
    <property type="match status" value="1"/>
</dbReference>
<evidence type="ECO:0000259" key="5">
    <source>
        <dbReference type="Pfam" id="PF24827"/>
    </source>
</evidence>
<dbReference type="Proteomes" id="UP000568664">
    <property type="component" value="Unassembled WGS sequence"/>
</dbReference>
<name>A0A7Y0L9M5_9GAMM</name>
<comment type="caution">
    <text evidence="6">The sequence shown here is derived from an EMBL/GenBank/DDBJ whole genome shotgun (WGS) entry which is preliminary data.</text>
</comment>
<feature type="domain" description="Succinylglutamate desuccinylase/Aspartoacylase catalytic" evidence="5">
    <location>
        <begin position="152"/>
        <end position="272"/>
    </location>
</feature>
<evidence type="ECO:0000256" key="2">
    <source>
        <dbReference type="ARBA" id="ARBA00022723"/>
    </source>
</evidence>
<evidence type="ECO:0000256" key="1">
    <source>
        <dbReference type="ARBA" id="ARBA00001947"/>
    </source>
</evidence>
<dbReference type="Gene3D" id="3.40.630.10">
    <property type="entry name" value="Zn peptidases"/>
    <property type="match status" value="1"/>
</dbReference>
<keyword evidence="4" id="KW-0862">Zinc</keyword>
<evidence type="ECO:0000313" key="6">
    <source>
        <dbReference type="EMBL" id="NMP30322.1"/>
    </source>
</evidence>
<dbReference type="PANTHER" id="PTHR37326:SF1">
    <property type="entry name" value="BLL3975 PROTEIN"/>
    <property type="match status" value="1"/>
</dbReference>
<dbReference type="PANTHER" id="PTHR37326">
    <property type="entry name" value="BLL3975 PROTEIN"/>
    <property type="match status" value="1"/>
</dbReference>
<comment type="cofactor">
    <cofactor evidence="1">
        <name>Zn(2+)</name>
        <dbReference type="ChEBI" id="CHEBI:29105"/>
    </cofactor>
</comment>
<keyword evidence="3" id="KW-0378">Hydrolase</keyword>
<sequence>MNMADYQLTKDVMHVGEMASGAKLTVPVYRFKGKSNAQSVYIQANMHGAEVQGNAVIYQLLEQLRDLKILGDITLVPYANPVGCNHKNGEYTLGRFDPITGVNWNRMYHNNPELISPIVEQYLDAPASDIEAVFKQALLDDITEQLDHNIFGLTTGQRIAYQLQKLAHQADIVLDLHTGPISSKHLYCPEYAKESASFFNIEHTLLIPNEFDGALDEATFCPWWSLTEAFADKGRKLLLDKESFTVELGSQEQIDLDVALVDAKSILTYLQHKGVIAGGDFVPDVMTRYACYLADYKAFYSPMGGMVDYLAAFGKPLPAGEPLARILRMDNYGDGDALHYISLDKEVIPILHFASASVNQGTELYKVFSDFFEL</sequence>
<dbReference type="Gene3D" id="2.40.50.100">
    <property type="match status" value="1"/>
</dbReference>
<dbReference type="InterPro" id="IPR053138">
    <property type="entry name" value="N-alpha-Ac-DABA_deacetylase"/>
</dbReference>
<reference evidence="6 7" key="1">
    <citation type="submission" date="2020-04" db="EMBL/GenBank/DDBJ databases">
        <title>Thalassotalea sp. M1531, isolated from the surface of marine red alga.</title>
        <authorList>
            <person name="Pang L."/>
            <person name="Lu D.-C."/>
        </authorList>
    </citation>
    <scope>NUCLEOTIDE SEQUENCE [LARGE SCALE GENOMIC DNA]</scope>
    <source>
        <strain evidence="6 7">M1531</strain>
    </source>
</reference>
<keyword evidence="7" id="KW-1185">Reference proteome</keyword>
<dbReference type="GO" id="GO:0016788">
    <property type="term" value="F:hydrolase activity, acting on ester bonds"/>
    <property type="evidence" value="ECO:0007669"/>
    <property type="project" value="InterPro"/>
</dbReference>
<evidence type="ECO:0000313" key="7">
    <source>
        <dbReference type="Proteomes" id="UP000568664"/>
    </source>
</evidence>
<evidence type="ECO:0000256" key="3">
    <source>
        <dbReference type="ARBA" id="ARBA00022801"/>
    </source>
</evidence>
<proteinExistence type="predicted"/>
<dbReference type="AlphaFoldDB" id="A0A7Y0L9M5"/>
<evidence type="ECO:0000256" key="4">
    <source>
        <dbReference type="ARBA" id="ARBA00022833"/>
    </source>
</evidence>
<protein>
    <submittedName>
        <fullName evidence="6">Succinylglutamate desuccinylase/aspartoacylase family protein</fullName>
    </submittedName>
</protein>
<dbReference type="GO" id="GO:0046872">
    <property type="term" value="F:metal ion binding"/>
    <property type="evidence" value="ECO:0007669"/>
    <property type="project" value="UniProtKB-KW"/>
</dbReference>
<dbReference type="Pfam" id="PF24827">
    <property type="entry name" value="AstE_AspA_cat"/>
    <property type="match status" value="2"/>
</dbReference>
<gene>
    <name evidence="6" type="ORF">HII17_02005</name>
</gene>
<dbReference type="SUPFAM" id="SSF53187">
    <property type="entry name" value="Zn-dependent exopeptidases"/>
    <property type="match status" value="1"/>
</dbReference>
<keyword evidence="2" id="KW-0479">Metal-binding</keyword>